<sequence>MDFYTEAVKIIFDKILEACNIKDNGEFKSKFDETYGKALKKVIDPEDFNKFASYLKFTNESIKNQLRIFIENPNSKKHWVSGFLKVLTQILMNDKDNNSDEYKELKLISEESDKMLDENYSQNLEIKNNLYTLSVAFLKCNEEYTDILKQINLAHGCIFNNYKKYIDDSYPKIKEDDANIVKNFILSFADLIDLGKSFIDGIPREEQVKNNKDENSTEKKVENSTLYPDTLSKSTYQDEKISLTEKANKDDDQVINLNKTNINENKTDENTNVLYAPLVQDEKEATPTDQTFEVQGFYSTNSRILEILNKYKK</sequence>
<organism evidence="1">
    <name type="scientific">viral metagenome</name>
    <dbReference type="NCBI Taxonomy" id="1070528"/>
    <lineage>
        <taxon>unclassified sequences</taxon>
        <taxon>metagenomes</taxon>
        <taxon>organismal metagenomes</taxon>
    </lineage>
</organism>
<reference evidence="1" key="1">
    <citation type="journal article" date="2020" name="Nature">
        <title>Giant virus diversity and host interactions through global metagenomics.</title>
        <authorList>
            <person name="Schulz F."/>
            <person name="Roux S."/>
            <person name="Paez-Espino D."/>
            <person name="Jungbluth S."/>
            <person name="Walsh D.A."/>
            <person name="Denef V.J."/>
            <person name="McMahon K.D."/>
            <person name="Konstantinidis K.T."/>
            <person name="Eloe-Fadrosh E.A."/>
            <person name="Kyrpides N.C."/>
            <person name="Woyke T."/>
        </authorList>
    </citation>
    <scope>NUCLEOTIDE SEQUENCE</scope>
    <source>
        <strain evidence="1">GVMAG-M-3300010160-4</strain>
    </source>
</reference>
<dbReference type="EMBL" id="MN739120">
    <property type="protein sequence ID" value="QHS89839.1"/>
    <property type="molecule type" value="Genomic_DNA"/>
</dbReference>
<name>A0A6C0BE28_9ZZZZ</name>
<protein>
    <submittedName>
        <fullName evidence="1">Uncharacterized protein</fullName>
    </submittedName>
</protein>
<proteinExistence type="predicted"/>
<accession>A0A6C0BE28</accession>
<evidence type="ECO:0000313" key="1">
    <source>
        <dbReference type="EMBL" id="QHS89839.1"/>
    </source>
</evidence>
<dbReference type="AlphaFoldDB" id="A0A6C0BE28"/>